<evidence type="ECO:0000313" key="1">
    <source>
        <dbReference type="EMBL" id="KAF4677912.1"/>
    </source>
</evidence>
<protein>
    <submittedName>
        <fullName evidence="1">Uncharacterized protein</fullName>
    </submittedName>
</protein>
<keyword evidence="2" id="KW-1185">Reference proteome</keyword>
<dbReference type="EMBL" id="JAAPAO010000006">
    <property type="protein sequence ID" value="KAF4677912.1"/>
    <property type="molecule type" value="Genomic_DNA"/>
</dbReference>
<dbReference type="Proteomes" id="UP000591131">
    <property type="component" value="Unassembled WGS sequence"/>
</dbReference>
<organism evidence="1 2">
    <name type="scientific">Perkinsus chesapeaki</name>
    <name type="common">Clam parasite</name>
    <name type="synonym">Perkinsus andrewsi</name>
    <dbReference type="NCBI Taxonomy" id="330153"/>
    <lineage>
        <taxon>Eukaryota</taxon>
        <taxon>Sar</taxon>
        <taxon>Alveolata</taxon>
        <taxon>Perkinsozoa</taxon>
        <taxon>Perkinsea</taxon>
        <taxon>Perkinsida</taxon>
        <taxon>Perkinsidae</taxon>
        <taxon>Perkinsus</taxon>
    </lineage>
</organism>
<dbReference type="AlphaFoldDB" id="A0A7J6N1Z9"/>
<gene>
    <name evidence="1" type="ORF">FOL47_008978</name>
</gene>
<reference evidence="1 2" key="1">
    <citation type="submission" date="2020-04" db="EMBL/GenBank/DDBJ databases">
        <title>Perkinsus chesapeaki whole genome sequence.</title>
        <authorList>
            <person name="Bogema D.R."/>
        </authorList>
    </citation>
    <scope>NUCLEOTIDE SEQUENCE [LARGE SCALE GENOMIC DNA]</scope>
    <source>
        <strain evidence="1">ATCC PRA-425</strain>
    </source>
</reference>
<evidence type="ECO:0000313" key="2">
    <source>
        <dbReference type="Proteomes" id="UP000591131"/>
    </source>
</evidence>
<proteinExistence type="predicted"/>
<accession>A0A7J6N1Z9</accession>
<comment type="caution">
    <text evidence="1">The sequence shown here is derived from an EMBL/GenBank/DDBJ whole genome shotgun (WGS) entry which is preliminary data.</text>
</comment>
<name>A0A7J6N1Z9_PERCH</name>
<sequence length="551" mass="62714">MSFHWIVSRGSPFLTARSYSTRLSRRFCNTAAAVRVDGKDAPHLAGAQELTDPPKSRRMSEQEIIEYSKLKIQQMRESGNLIYISKAFPEQPTDSDYVSWFKTFKKIKHTEKKNRSTKLINRARIIYRLLAAKIVDVEAICKECSELGELLKNPPSVASNRDNAAARSWAARIQKILQESPELLTGAARPLSHRDHGSGLISLAQVPAVKSLIDSGAFDKVADLSANTEDDRRVANLLLELRADESRYYTLSRNEVDSLESWLIRHSAESVPTKKYAVNSTLRSLICHGLKKGLLDPPSPRMTRLACYVIDDLDKKEKIADLVSQLKSDPRRVEQLTPAEAVMLKHRIKINMLRSTEGGKSAKEDKLSRPPVRGYSTMIKNGLLDRPREDLVDDRTVLESPKTAERVDKIVKELQSNPKRYKTITADEYKLLVHRIEVNKRSIGVVKRIRDYLTSVRGQASTADLTDKQLLSMKAEFEATEQYRNRIQEIKLQAKQARQKAKVDNLTQKAMKVAKKMFLRGRLDFDPDTQSEEEVLKWYRNSVAEKVSKKK</sequence>
<dbReference type="OrthoDB" id="429193at2759"/>